<organism evidence="2 3">
    <name type="scientific">Algivirga pacifica</name>
    <dbReference type="NCBI Taxonomy" id="1162670"/>
    <lineage>
        <taxon>Bacteria</taxon>
        <taxon>Pseudomonadati</taxon>
        <taxon>Bacteroidota</taxon>
        <taxon>Cytophagia</taxon>
        <taxon>Cytophagales</taxon>
        <taxon>Flammeovirgaceae</taxon>
        <taxon>Algivirga</taxon>
    </lineage>
</organism>
<name>A0ABP9D5R1_9BACT</name>
<keyword evidence="1" id="KW-0732">Signal</keyword>
<gene>
    <name evidence="2" type="ORF">GCM10023331_11850</name>
</gene>
<proteinExistence type="predicted"/>
<protein>
    <recommendedName>
        <fullName evidence="4">Periplasmic heavy metal sensor</fullName>
    </recommendedName>
</protein>
<dbReference type="CDD" id="cd09916">
    <property type="entry name" value="CpxP_like"/>
    <property type="match status" value="1"/>
</dbReference>
<comment type="caution">
    <text evidence="2">The sequence shown here is derived from an EMBL/GenBank/DDBJ whole genome shotgun (WGS) entry which is preliminary data.</text>
</comment>
<keyword evidence="3" id="KW-1185">Reference proteome</keyword>
<feature type="chain" id="PRO_5047201936" description="Periplasmic heavy metal sensor" evidence="1">
    <location>
        <begin position="24"/>
        <end position="161"/>
    </location>
</feature>
<evidence type="ECO:0000256" key="1">
    <source>
        <dbReference type="SAM" id="SignalP"/>
    </source>
</evidence>
<dbReference type="InterPro" id="IPR025961">
    <property type="entry name" value="Metal_resist"/>
</dbReference>
<dbReference type="EMBL" id="BAABJX010000020">
    <property type="protein sequence ID" value="GAA4828440.1"/>
    <property type="molecule type" value="Genomic_DNA"/>
</dbReference>
<dbReference type="InterPro" id="IPR012899">
    <property type="entry name" value="LTXXQ"/>
</dbReference>
<dbReference type="Pfam" id="PF13801">
    <property type="entry name" value="Metal_resist"/>
    <property type="match status" value="1"/>
</dbReference>
<feature type="signal peptide" evidence="1">
    <location>
        <begin position="1"/>
        <end position="23"/>
    </location>
</feature>
<dbReference type="RefSeq" id="WP_345370031.1">
    <property type="nucleotide sequence ID" value="NZ_BAABJX010000020.1"/>
</dbReference>
<dbReference type="Gene3D" id="1.20.120.1490">
    <property type="match status" value="1"/>
</dbReference>
<sequence length="161" mass="18432">MKTTGKVLLMSILAVMLSMPVWAQRRGGMEGNEHHRREGQGYPEMGMMHRLDKLPDITEAQKESIKEIVMKAQKEALPLKNQMGEQKARLQTLSTEDKADMKAINKTIDKLADLKAQTMKIRAAARQDIRQVLNDEQRLIFDTHMQHRNGKHGHRKGPRGK</sequence>
<accession>A0ABP9D5R1</accession>
<evidence type="ECO:0008006" key="4">
    <source>
        <dbReference type="Google" id="ProtNLM"/>
    </source>
</evidence>
<dbReference type="Proteomes" id="UP001500298">
    <property type="component" value="Unassembled WGS sequence"/>
</dbReference>
<evidence type="ECO:0000313" key="2">
    <source>
        <dbReference type="EMBL" id="GAA4828440.1"/>
    </source>
</evidence>
<reference evidence="3" key="1">
    <citation type="journal article" date="2019" name="Int. J. Syst. Evol. Microbiol.">
        <title>The Global Catalogue of Microorganisms (GCM) 10K type strain sequencing project: providing services to taxonomists for standard genome sequencing and annotation.</title>
        <authorList>
            <consortium name="The Broad Institute Genomics Platform"/>
            <consortium name="The Broad Institute Genome Sequencing Center for Infectious Disease"/>
            <person name="Wu L."/>
            <person name="Ma J."/>
        </authorList>
    </citation>
    <scope>NUCLEOTIDE SEQUENCE [LARGE SCALE GENOMIC DNA]</scope>
    <source>
        <strain evidence="3">JCM 18326</strain>
    </source>
</reference>
<evidence type="ECO:0000313" key="3">
    <source>
        <dbReference type="Proteomes" id="UP001500298"/>
    </source>
</evidence>